<dbReference type="EMBL" id="BN001308">
    <property type="protein sequence ID" value="CBF87224.1"/>
    <property type="molecule type" value="Genomic_DNA"/>
</dbReference>
<dbReference type="VEuPathDB" id="FungiDB:AN11203"/>
<dbReference type="PANTHER" id="PTHR13884:SF16">
    <property type="entry name" value="AAA+ ATPASE DOMAIN-CONTAINING PROTEIN-RELATED"/>
    <property type="match status" value="1"/>
</dbReference>
<dbReference type="Gene3D" id="3.40.50.300">
    <property type="entry name" value="P-loop containing nucleotide triphosphate hydrolases"/>
    <property type="match status" value="1"/>
</dbReference>
<gene>
    <name evidence="1" type="ORF">ANIA_11203</name>
</gene>
<proteinExistence type="predicted"/>
<dbReference type="GeneID" id="2867906"/>
<reference evidence="2" key="2">
    <citation type="journal article" date="2009" name="Fungal Genet. Biol.">
        <title>The 2008 update of the Aspergillus nidulans genome annotation: a community effort.</title>
        <authorList>
            <person name="Wortman J.R."/>
            <person name="Gilsenan J.M."/>
            <person name="Joardar V."/>
            <person name="Deegan J."/>
            <person name="Clutterbuck J."/>
            <person name="Andersen M.R."/>
            <person name="Archer D."/>
            <person name="Bencina M."/>
            <person name="Braus G."/>
            <person name="Coutinho P."/>
            <person name="von Dohren H."/>
            <person name="Doonan J."/>
            <person name="Driessen A.J."/>
            <person name="Durek P."/>
            <person name="Espeso E."/>
            <person name="Fekete E."/>
            <person name="Flipphi M."/>
            <person name="Estrada C.G."/>
            <person name="Geysens S."/>
            <person name="Goldman G."/>
            <person name="de Groot P.W."/>
            <person name="Hansen K."/>
            <person name="Harris S.D."/>
            <person name="Heinekamp T."/>
            <person name="Helmstaedt K."/>
            <person name="Henrissat B."/>
            <person name="Hofmann G."/>
            <person name="Homan T."/>
            <person name="Horio T."/>
            <person name="Horiuchi H."/>
            <person name="James S."/>
            <person name="Jones M."/>
            <person name="Karaffa L."/>
            <person name="Karanyi Z."/>
            <person name="Kato M."/>
            <person name="Keller N."/>
            <person name="Kelly D.E."/>
            <person name="Kiel J.A."/>
            <person name="Kim J.M."/>
            <person name="van der Klei I.J."/>
            <person name="Klis F.M."/>
            <person name="Kovalchuk A."/>
            <person name="Krasevec N."/>
            <person name="Kubicek C.P."/>
            <person name="Liu B."/>
            <person name="Maccabe A."/>
            <person name="Meyer V."/>
            <person name="Mirabito P."/>
            <person name="Miskei M."/>
            <person name="Mos M."/>
            <person name="Mullins J."/>
            <person name="Nelson D.R."/>
            <person name="Nielsen J."/>
            <person name="Oakley B.R."/>
            <person name="Osmani S.A."/>
            <person name="Pakula T."/>
            <person name="Paszewski A."/>
            <person name="Paulsen I."/>
            <person name="Pilsyk S."/>
            <person name="Pocsi I."/>
            <person name="Punt P.J."/>
            <person name="Ram A.F."/>
            <person name="Ren Q."/>
            <person name="Robellet X."/>
            <person name="Robson G."/>
            <person name="Seiboth B."/>
            <person name="van Solingen P."/>
            <person name="Specht T."/>
            <person name="Sun J."/>
            <person name="Taheri-Talesh N."/>
            <person name="Takeshita N."/>
            <person name="Ussery D."/>
            <person name="vanKuyk P.A."/>
            <person name="Visser H."/>
            <person name="van de Vondervoort P.J."/>
            <person name="de Vries R.P."/>
            <person name="Walton J."/>
            <person name="Xiang X."/>
            <person name="Xiong Y."/>
            <person name="Zeng A.P."/>
            <person name="Brandt B.W."/>
            <person name="Cornell M.J."/>
            <person name="van den Hondel C.A."/>
            <person name="Visser J."/>
            <person name="Oliver S.G."/>
            <person name="Turner G."/>
        </authorList>
    </citation>
    <scope>GENOME REANNOTATION</scope>
    <source>
        <strain evidence="2">FGSC A4 / ATCC 38163 / CBS 112.46 / NRRL 194 / M139</strain>
    </source>
</reference>
<protein>
    <recommendedName>
        <fullName evidence="3">Zona occludens toxin N-terminal domain-containing protein</fullName>
    </recommendedName>
</protein>
<dbReference type="KEGG" id="ani:ANIA_11203"/>
<evidence type="ECO:0000313" key="1">
    <source>
        <dbReference type="EMBL" id="CBF87224.1"/>
    </source>
</evidence>
<dbReference type="InterPro" id="IPR027417">
    <property type="entry name" value="P-loop_NTPase"/>
</dbReference>
<dbReference type="OrthoDB" id="2316594at2759"/>
<accession>C8VPX6</accession>
<sequence>MDSSLCNNADDHSRTAYQLSLLKLGFSGDEAKDVSLAPVFTGPVLYTQPNLVPSQYGLLAGVLELPVVFHYDTFIGDQGGSPCEAAFLATSPKCPSEGSLCPQQISEIFRFKIRVHPLQINQQDLNTKRMLDLMTAGQGSSSGPLYLHTVQRVLREMRLLQQVSGGRFDYQDFKKRIFDSDLLPSQQQPLRQRLDILESFMPSQQIIASTSKKGKKAVNDAGTSWSPKVFLEQDTNVGRVVALDEAHKYMKDSAEAQIFTETLLSSVRLQRHLATRIVISTQEPTISADLLSLCSVTIVHRFSSPAWLRALQHHVAAAALGVESNNKTFSEKEESQGQAHMSSKLSFLDRIVRLRVGEALLFAPSAVFRVTFEGSGTPAVSKLGGGYMKIKTGCGISSWVAANRKVCLRQTVGRKPKK</sequence>
<reference evidence="2" key="1">
    <citation type="journal article" date="2005" name="Nature">
        <title>Sequencing of Aspergillus nidulans and comparative analysis with A. fumigatus and A. oryzae.</title>
        <authorList>
            <person name="Galagan J.E."/>
            <person name="Calvo S.E."/>
            <person name="Cuomo C."/>
            <person name="Ma L.J."/>
            <person name="Wortman J.R."/>
            <person name="Batzoglou S."/>
            <person name="Lee S.I."/>
            <person name="Basturkmen M."/>
            <person name="Spevak C.C."/>
            <person name="Clutterbuck J."/>
            <person name="Kapitonov V."/>
            <person name="Jurka J."/>
            <person name="Scazzocchio C."/>
            <person name="Farman M."/>
            <person name="Butler J."/>
            <person name="Purcell S."/>
            <person name="Harris S."/>
            <person name="Braus G.H."/>
            <person name="Draht O."/>
            <person name="Busch S."/>
            <person name="D'Enfert C."/>
            <person name="Bouchier C."/>
            <person name="Goldman G.H."/>
            <person name="Bell-Pedersen D."/>
            <person name="Griffiths-Jones S."/>
            <person name="Doonan J.H."/>
            <person name="Yu J."/>
            <person name="Vienken K."/>
            <person name="Pain A."/>
            <person name="Freitag M."/>
            <person name="Selker E.U."/>
            <person name="Archer D.B."/>
            <person name="Penalva M.A."/>
            <person name="Oakley B.R."/>
            <person name="Momany M."/>
            <person name="Tanaka T."/>
            <person name="Kumagai T."/>
            <person name="Asai K."/>
            <person name="Machida M."/>
            <person name="Nierman W.C."/>
            <person name="Denning D.W."/>
            <person name="Caddick M."/>
            <person name="Hynes M."/>
            <person name="Paoletti M."/>
            <person name="Fischer R."/>
            <person name="Miller B."/>
            <person name="Dyer P."/>
            <person name="Sachs M.S."/>
            <person name="Osmani S.A."/>
            <person name="Birren B.W."/>
        </authorList>
    </citation>
    <scope>NUCLEOTIDE SEQUENCE [LARGE SCALE GENOMIC DNA]</scope>
    <source>
        <strain evidence="2">FGSC A4 / ATCC 38163 / CBS 112.46 / NRRL 194 / M139</strain>
    </source>
</reference>
<dbReference type="RefSeq" id="XP_682507.2">
    <property type="nucleotide sequence ID" value="XM_677415.2"/>
</dbReference>
<dbReference type="InParanoid" id="C8VPX6"/>
<dbReference type="PANTHER" id="PTHR13884">
    <property type="entry name" value="DUF853 DOMAIN-CONTAINING PROTEIN"/>
    <property type="match status" value="1"/>
</dbReference>
<dbReference type="AlphaFoldDB" id="C8VPX6"/>
<name>C8VPX6_EMENI</name>
<dbReference type="Proteomes" id="UP000000560">
    <property type="component" value="Chromosome VIII"/>
</dbReference>
<organism evidence="1 2">
    <name type="scientific">Emericella nidulans (strain FGSC A4 / ATCC 38163 / CBS 112.46 / NRRL 194 / M139)</name>
    <name type="common">Aspergillus nidulans</name>
    <dbReference type="NCBI Taxonomy" id="227321"/>
    <lineage>
        <taxon>Eukaryota</taxon>
        <taxon>Fungi</taxon>
        <taxon>Dikarya</taxon>
        <taxon>Ascomycota</taxon>
        <taxon>Pezizomycotina</taxon>
        <taxon>Eurotiomycetes</taxon>
        <taxon>Eurotiomycetidae</taxon>
        <taxon>Eurotiales</taxon>
        <taxon>Aspergillaceae</taxon>
        <taxon>Aspergillus</taxon>
        <taxon>Aspergillus subgen. Nidulantes</taxon>
    </lineage>
</organism>
<dbReference type="eggNOG" id="ENOG502QQSW">
    <property type="taxonomic scope" value="Eukaryota"/>
</dbReference>
<dbReference type="OMA" id="VHRCTSP"/>
<keyword evidence="2" id="KW-1185">Reference proteome</keyword>
<evidence type="ECO:0008006" key="3">
    <source>
        <dbReference type="Google" id="ProtNLM"/>
    </source>
</evidence>
<evidence type="ECO:0000313" key="2">
    <source>
        <dbReference type="Proteomes" id="UP000000560"/>
    </source>
</evidence>
<dbReference type="HOGENOM" id="CLU_015256_5_2_1"/>
<dbReference type="InterPro" id="IPR053236">
    <property type="entry name" value="Cornifin"/>
</dbReference>